<dbReference type="InterPro" id="IPR010209">
    <property type="entry name" value="Ion_transpt_RnfG/RsxG"/>
</dbReference>
<dbReference type="Gene3D" id="3.90.1010.20">
    <property type="match status" value="1"/>
</dbReference>
<dbReference type="EC" id="7.-.-.-" evidence="6"/>
<accession>A0ABR7D664</accession>
<keyword evidence="1 6" id="KW-0813">Transport</keyword>
<feature type="modified residue" description="FMN phosphoryl threonine" evidence="6">
    <location>
        <position position="173"/>
    </location>
</feature>
<dbReference type="Proteomes" id="UP000646484">
    <property type="component" value="Unassembled WGS sequence"/>
</dbReference>
<protein>
    <recommendedName>
        <fullName evidence="6">Ion-translocating oxidoreductase complex subunit G</fullName>
        <ecNumber evidence="6">7.-.-.-</ecNumber>
    </recommendedName>
    <alternativeName>
        <fullName evidence="6">Rnf electron transport complex subunit G</fullName>
    </alternativeName>
</protein>
<comment type="cofactor">
    <cofactor evidence="6">
        <name>FMN</name>
        <dbReference type="ChEBI" id="CHEBI:58210"/>
    </cofactor>
</comment>
<name>A0ABR7D664_9BACT</name>
<evidence type="ECO:0000256" key="5">
    <source>
        <dbReference type="ARBA" id="ARBA00022982"/>
    </source>
</evidence>
<dbReference type="PANTHER" id="PTHR36118:SF1">
    <property type="entry name" value="ION-TRANSLOCATING OXIDOREDUCTASE COMPLEX SUBUNIT G"/>
    <property type="match status" value="1"/>
</dbReference>
<dbReference type="NCBIfam" id="TIGR01947">
    <property type="entry name" value="rnfG"/>
    <property type="match status" value="1"/>
</dbReference>
<keyword evidence="4 6" id="KW-0288">FMN</keyword>
<dbReference type="EMBL" id="JACOOH010000008">
    <property type="protein sequence ID" value="MBC5622975.1"/>
    <property type="molecule type" value="Genomic_DNA"/>
</dbReference>
<dbReference type="Pfam" id="PF04205">
    <property type="entry name" value="FMN_bind"/>
    <property type="match status" value="1"/>
</dbReference>
<dbReference type="HAMAP" id="MF_00479">
    <property type="entry name" value="RsxG_RnfG"/>
    <property type="match status" value="1"/>
</dbReference>
<gene>
    <name evidence="6" type="primary">rnfG</name>
    <name evidence="8" type="ORF">H8S64_17925</name>
</gene>
<evidence type="ECO:0000256" key="4">
    <source>
        <dbReference type="ARBA" id="ARBA00022643"/>
    </source>
</evidence>
<sequence length="197" mass="21194">MGKKLESSFKNMVLVLFLVTLISSAAVGVVNSFTSGLIEKVQIEKQTQAIRAVVPTFDNDPMTEKYTVKPSENEEEVEFYPAKQNGELVGTAIKTYTNDGFGGKIELMVGFTPDGTIYNYSVLSHKETPGLGSKMDTWFVKGAKGDITGKTPGTKGLQVSKDGGDVDAITAATISSRAFLDAVNRAAKALEKDTKQK</sequence>
<comment type="subcellular location">
    <subcellularLocation>
        <location evidence="6">Cell membrane</location>
        <topology evidence="6">Single-pass membrane protein</topology>
    </subcellularLocation>
</comment>
<dbReference type="InterPro" id="IPR007329">
    <property type="entry name" value="FMN-bd"/>
</dbReference>
<evidence type="ECO:0000256" key="3">
    <source>
        <dbReference type="ARBA" id="ARBA00022630"/>
    </source>
</evidence>
<evidence type="ECO:0000259" key="7">
    <source>
        <dbReference type="SMART" id="SM00900"/>
    </source>
</evidence>
<dbReference type="RefSeq" id="WP_176554870.1">
    <property type="nucleotide sequence ID" value="NZ_JACOOH010000008.1"/>
</dbReference>
<dbReference type="SMART" id="SM00900">
    <property type="entry name" value="FMN_bind"/>
    <property type="match status" value="1"/>
</dbReference>
<feature type="domain" description="FMN-binding" evidence="7">
    <location>
        <begin position="100"/>
        <end position="190"/>
    </location>
</feature>
<evidence type="ECO:0000256" key="1">
    <source>
        <dbReference type="ARBA" id="ARBA00022448"/>
    </source>
</evidence>
<keyword evidence="6" id="KW-0472">Membrane</keyword>
<keyword evidence="9" id="KW-1185">Reference proteome</keyword>
<keyword evidence="6" id="KW-1133">Transmembrane helix</keyword>
<comment type="caution">
    <text evidence="8">The sequence shown here is derived from an EMBL/GenBank/DDBJ whole genome shotgun (WGS) entry which is preliminary data.</text>
</comment>
<evidence type="ECO:0000256" key="2">
    <source>
        <dbReference type="ARBA" id="ARBA00022553"/>
    </source>
</evidence>
<comment type="similarity">
    <text evidence="6">Belongs to the RnfG family.</text>
</comment>
<keyword evidence="6" id="KW-1278">Translocase</keyword>
<proteinExistence type="inferred from homology"/>
<evidence type="ECO:0000256" key="6">
    <source>
        <dbReference type="HAMAP-Rule" id="MF_00479"/>
    </source>
</evidence>
<dbReference type="PANTHER" id="PTHR36118">
    <property type="entry name" value="ION-TRANSLOCATING OXIDOREDUCTASE COMPLEX SUBUNIT G"/>
    <property type="match status" value="1"/>
</dbReference>
<comment type="subunit">
    <text evidence="6">The complex is composed of six subunits: RnfA, RnfB, RnfC, RnfD, RnfE and RnfG.</text>
</comment>
<comment type="function">
    <text evidence="6">Part of a membrane-bound complex that couples electron transfer with translocation of ions across the membrane.</text>
</comment>
<keyword evidence="2 6" id="KW-0597">Phosphoprotein</keyword>
<keyword evidence="3 6" id="KW-0285">Flavoprotein</keyword>
<evidence type="ECO:0000313" key="9">
    <source>
        <dbReference type="Proteomes" id="UP000646484"/>
    </source>
</evidence>
<organism evidence="8 9">
    <name type="scientific">Butyricimonas hominis</name>
    <dbReference type="NCBI Taxonomy" id="2763032"/>
    <lineage>
        <taxon>Bacteria</taxon>
        <taxon>Pseudomonadati</taxon>
        <taxon>Bacteroidota</taxon>
        <taxon>Bacteroidia</taxon>
        <taxon>Bacteroidales</taxon>
        <taxon>Odoribacteraceae</taxon>
        <taxon>Butyricimonas</taxon>
    </lineage>
</organism>
<evidence type="ECO:0000313" key="8">
    <source>
        <dbReference type="EMBL" id="MBC5622975.1"/>
    </source>
</evidence>
<keyword evidence="6" id="KW-1003">Cell membrane</keyword>
<reference evidence="8 9" key="1">
    <citation type="submission" date="2020-08" db="EMBL/GenBank/DDBJ databases">
        <title>Genome public.</title>
        <authorList>
            <person name="Liu C."/>
            <person name="Sun Q."/>
        </authorList>
    </citation>
    <scope>NUCLEOTIDE SEQUENCE [LARGE SCALE GENOMIC DNA]</scope>
    <source>
        <strain evidence="8 9">NSJ-56</strain>
    </source>
</reference>
<keyword evidence="6" id="KW-0812">Transmembrane</keyword>
<dbReference type="PIRSF" id="PIRSF006091">
    <property type="entry name" value="E_trnsport_RnfG"/>
    <property type="match status" value="1"/>
</dbReference>
<keyword evidence="5 6" id="KW-0249">Electron transport</keyword>